<organism evidence="2 3">
    <name type="scientific">Nasonia vitripennis</name>
    <name type="common">Parasitic wasp</name>
    <dbReference type="NCBI Taxonomy" id="7425"/>
    <lineage>
        <taxon>Eukaryota</taxon>
        <taxon>Metazoa</taxon>
        <taxon>Ecdysozoa</taxon>
        <taxon>Arthropoda</taxon>
        <taxon>Hexapoda</taxon>
        <taxon>Insecta</taxon>
        <taxon>Pterygota</taxon>
        <taxon>Neoptera</taxon>
        <taxon>Endopterygota</taxon>
        <taxon>Hymenoptera</taxon>
        <taxon>Apocrita</taxon>
        <taxon>Proctotrupomorpha</taxon>
        <taxon>Chalcidoidea</taxon>
        <taxon>Pteromalidae</taxon>
        <taxon>Pteromalinae</taxon>
        <taxon>Nasonia</taxon>
    </lineage>
</organism>
<proteinExistence type="predicted"/>
<dbReference type="RefSeq" id="XP_032457782.1">
    <property type="nucleotide sequence ID" value="XM_032601891.1"/>
</dbReference>
<dbReference type="KEGG" id="nvi:116738665"/>
<feature type="compositionally biased region" description="Basic and acidic residues" evidence="1">
    <location>
        <begin position="508"/>
        <end position="521"/>
    </location>
</feature>
<dbReference type="PANTHER" id="PTHR33480">
    <property type="entry name" value="SET DOMAIN-CONTAINING PROTEIN-RELATED"/>
    <property type="match status" value="1"/>
</dbReference>
<evidence type="ECO:0000313" key="2">
    <source>
        <dbReference type="EnsemblMetazoa" id="XP_032457782"/>
    </source>
</evidence>
<protein>
    <submittedName>
        <fullName evidence="2">Uncharacterized protein</fullName>
    </submittedName>
</protein>
<dbReference type="OrthoDB" id="7691871at2759"/>
<dbReference type="PANTHER" id="PTHR33480:SF1">
    <property type="entry name" value="TYR RECOMBINASE DOMAIN-CONTAINING PROTEIN"/>
    <property type="match status" value="1"/>
</dbReference>
<dbReference type="GeneID" id="116738665"/>
<sequence length="536" mass="61702">MATNDKSQLPDVKSGDEYVPCEGCFKSFRRFTLRKYICPFMDRVSDARGVLQASQVLIPDVHPIANLRLRNLVLSIIQRGEIRDVVKVDETLIAYGNDLIDFHTKDQDIHMVSHNLRTLADIYRRVKATCPEIHQFSDIFKDRARAHNLSIAMQEMTGKNEKTGTIVKGNNIRDYSALLAKFIKFYKLYLVEKHATSLISEFEIFKVVLEGKFKLLNRQARNCLVEKAKYQPPQKIPKVSDIQRLCTYIQERHDESFEILIKGFNYLAYKTLNETALLLILLFNRKRQGEISRLLKNDLAPHCIYRLNDNCAGDEYTKLDEKSRATIQQYVRLAITNKKGLKNVDVIMHESLLRSINLILSYRECQETGIKKENKYVFAKASNNKHIDKHYIAWDILREYTKVCGVAEPELLGGTELRKQLATMMFGMKLQEESLKYLVNFMGHEYEIHKAYYRQRIPIQELSILAPLLEMAQGLTSRSTVSHHNANIQNTTQDAANSQEIANAQESIHKESHLDASKDADASIGSNYKPDSSYID</sequence>
<dbReference type="Proteomes" id="UP000002358">
    <property type="component" value="Unassembled WGS sequence"/>
</dbReference>
<dbReference type="InParanoid" id="A0A7M7R1N3"/>
<reference evidence="2" key="1">
    <citation type="submission" date="2021-01" db="UniProtKB">
        <authorList>
            <consortium name="EnsemblMetazoa"/>
        </authorList>
    </citation>
    <scope>IDENTIFICATION</scope>
</reference>
<accession>A0A7M7R1N3</accession>
<feature type="compositionally biased region" description="Polar residues" evidence="1">
    <location>
        <begin position="524"/>
        <end position="536"/>
    </location>
</feature>
<evidence type="ECO:0000256" key="1">
    <source>
        <dbReference type="SAM" id="MobiDB-lite"/>
    </source>
</evidence>
<name>A0A7M7R1N3_NASVI</name>
<evidence type="ECO:0000313" key="3">
    <source>
        <dbReference type="Proteomes" id="UP000002358"/>
    </source>
</evidence>
<feature type="region of interest" description="Disordered" evidence="1">
    <location>
        <begin position="508"/>
        <end position="536"/>
    </location>
</feature>
<keyword evidence="3" id="KW-1185">Reference proteome</keyword>
<dbReference type="EnsemblMetazoa" id="XM_032601891">
    <property type="protein sequence ID" value="XP_032457782"/>
    <property type="gene ID" value="LOC116738665"/>
</dbReference>
<dbReference type="AlphaFoldDB" id="A0A7M7R1N3"/>